<organism evidence="2 3">
    <name type="scientific">Bifidobacterium actinocoloniiforme DSM 22766</name>
    <dbReference type="NCBI Taxonomy" id="1437605"/>
    <lineage>
        <taxon>Bacteria</taxon>
        <taxon>Bacillati</taxon>
        <taxon>Actinomycetota</taxon>
        <taxon>Actinomycetes</taxon>
        <taxon>Bifidobacteriales</taxon>
        <taxon>Bifidobacteriaceae</taxon>
        <taxon>Bifidobacterium</taxon>
    </lineage>
</organism>
<gene>
    <name evidence="2" type="ORF">BACT_0799</name>
</gene>
<dbReference type="RefSeq" id="WP_033504079.1">
    <property type="nucleotide sequence ID" value="NZ_CP011786.1"/>
</dbReference>
<protein>
    <recommendedName>
        <fullName evidence="4">SPOR domain-containing protein</fullName>
    </recommendedName>
</protein>
<proteinExistence type="predicted"/>
<dbReference type="Proteomes" id="UP000029015">
    <property type="component" value="Unassembled WGS sequence"/>
</dbReference>
<reference evidence="2 3" key="1">
    <citation type="submission" date="2014-03" db="EMBL/GenBank/DDBJ databases">
        <title>Genomics of Bifidobacteria.</title>
        <authorList>
            <person name="Ventura M."/>
            <person name="Milani C."/>
            <person name="Lugli G.A."/>
        </authorList>
    </citation>
    <scope>NUCLEOTIDE SEQUENCE [LARGE SCALE GENOMIC DNA]</scope>
    <source>
        <strain evidence="2 3">DSM 22766</strain>
    </source>
</reference>
<dbReference type="EMBL" id="JGYK01000001">
    <property type="protein sequence ID" value="KFI40097.1"/>
    <property type="molecule type" value="Genomic_DNA"/>
</dbReference>
<dbReference type="eggNOG" id="ENOG5033BD3">
    <property type="taxonomic scope" value="Bacteria"/>
</dbReference>
<dbReference type="AlphaFoldDB" id="A0A086Z0P7"/>
<evidence type="ECO:0000313" key="3">
    <source>
        <dbReference type="Proteomes" id="UP000029015"/>
    </source>
</evidence>
<sequence length="72" mass="8586">MVSEQKEWFFNTATGQAELGKVSPGERRMGPYPTREAALEAWKIAQERNERWEEEDRRWRNDWSDERGSKGQ</sequence>
<accession>A0A086Z0P7</accession>
<feature type="region of interest" description="Disordered" evidence="1">
    <location>
        <begin position="53"/>
        <end position="72"/>
    </location>
</feature>
<keyword evidence="3" id="KW-1185">Reference proteome</keyword>
<dbReference type="KEGG" id="bact:AB656_02600"/>
<dbReference type="PATRIC" id="fig|1437605.7.peg.535"/>
<evidence type="ECO:0000313" key="2">
    <source>
        <dbReference type="EMBL" id="KFI40097.1"/>
    </source>
</evidence>
<evidence type="ECO:0008006" key="4">
    <source>
        <dbReference type="Google" id="ProtNLM"/>
    </source>
</evidence>
<name>A0A086Z0P7_9BIFI</name>
<comment type="caution">
    <text evidence="2">The sequence shown here is derived from an EMBL/GenBank/DDBJ whole genome shotgun (WGS) entry which is preliminary data.</text>
</comment>
<dbReference type="STRING" id="1437605.AB656_02600"/>
<evidence type="ECO:0000256" key="1">
    <source>
        <dbReference type="SAM" id="MobiDB-lite"/>
    </source>
</evidence>